<name>A0AAX2ZAX5_9FIRM</name>
<dbReference type="AlphaFoldDB" id="A0AAX2ZAX5"/>
<evidence type="ECO:0000313" key="1">
    <source>
        <dbReference type="EMBL" id="UEL46071.1"/>
    </source>
</evidence>
<organism evidence="1 2">
    <name type="scientific">Terrisporobacter hibernicus</name>
    <dbReference type="NCBI Taxonomy" id="2813371"/>
    <lineage>
        <taxon>Bacteria</taxon>
        <taxon>Bacillati</taxon>
        <taxon>Bacillota</taxon>
        <taxon>Clostridia</taxon>
        <taxon>Peptostreptococcales</taxon>
        <taxon>Peptostreptococcaceae</taxon>
        <taxon>Terrisporobacter</taxon>
    </lineage>
</organism>
<gene>
    <name evidence="1" type="ORF">JW646_10360</name>
</gene>
<keyword evidence="2" id="KW-1185">Reference proteome</keyword>
<accession>A0AAX2ZAX5</accession>
<reference evidence="1 2" key="1">
    <citation type="journal article" date="2023" name="Int. J. Syst. Evol. Microbiol.">
        <title>Terrisporobacter hibernicus sp. nov., isolated from bovine faeces in Northern Ireland.</title>
        <authorList>
            <person name="Mitchell M."/>
            <person name="Nguyen S.V."/>
            <person name="Connor M."/>
            <person name="Fairley D.J."/>
            <person name="Donoghue O."/>
            <person name="Marshall H."/>
            <person name="Koolman L."/>
            <person name="McMullan G."/>
            <person name="Schaffer K.E."/>
            <person name="McGrath J.W."/>
            <person name="Fanning S."/>
        </authorList>
    </citation>
    <scope>NUCLEOTIDE SEQUENCE [LARGE SCALE GENOMIC DNA]</scope>
    <source>
        <strain evidence="1 2">MCA3</strain>
    </source>
</reference>
<sequence>MDGRISSKMGHSERIGEHVMKNIIGEKDQKIFESGVNCFK</sequence>
<proteinExistence type="predicted"/>
<dbReference type="KEGG" id="tem:JW646_10360"/>
<dbReference type="EMBL" id="CP081135">
    <property type="protein sequence ID" value="UEL46071.1"/>
    <property type="molecule type" value="Genomic_DNA"/>
</dbReference>
<evidence type="ECO:0000313" key="2">
    <source>
        <dbReference type="Proteomes" id="UP001198983"/>
    </source>
</evidence>
<dbReference type="Proteomes" id="UP001198983">
    <property type="component" value="Chromosome"/>
</dbReference>
<protein>
    <submittedName>
        <fullName evidence="1">Phosphoribosylformylglycinamidine synthase subunit PurQ</fullName>
    </submittedName>
</protein>